<keyword evidence="1" id="KW-0812">Transmembrane</keyword>
<organism evidence="2 3">
    <name type="scientific">Sclerotinia sclerotiorum (strain ATCC 18683 / 1980 / Ss-1)</name>
    <name type="common">White mold</name>
    <name type="synonym">Whetzelinia sclerotiorum</name>
    <dbReference type="NCBI Taxonomy" id="665079"/>
    <lineage>
        <taxon>Eukaryota</taxon>
        <taxon>Fungi</taxon>
        <taxon>Dikarya</taxon>
        <taxon>Ascomycota</taxon>
        <taxon>Pezizomycotina</taxon>
        <taxon>Leotiomycetes</taxon>
        <taxon>Helotiales</taxon>
        <taxon>Sclerotiniaceae</taxon>
        <taxon>Sclerotinia</taxon>
    </lineage>
</organism>
<dbReference type="GeneID" id="5481681"/>
<reference evidence="3" key="1">
    <citation type="journal article" date="2011" name="PLoS Genet.">
        <title>Genomic analysis of the necrotrophic fungal pathogens Sclerotinia sclerotiorum and Botrytis cinerea.</title>
        <authorList>
            <person name="Amselem J."/>
            <person name="Cuomo C.A."/>
            <person name="van Kan J.A."/>
            <person name="Viaud M."/>
            <person name="Benito E.P."/>
            <person name="Couloux A."/>
            <person name="Coutinho P.M."/>
            <person name="de Vries R.P."/>
            <person name="Dyer P.S."/>
            <person name="Fillinger S."/>
            <person name="Fournier E."/>
            <person name="Gout L."/>
            <person name="Hahn M."/>
            <person name="Kohn L."/>
            <person name="Lapalu N."/>
            <person name="Plummer K.M."/>
            <person name="Pradier J.M."/>
            <person name="Quevillon E."/>
            <person name="Sharon A."/>
            <person name="Simon A."/>
            <person name="ten Have A."/>
            <person name="Tudzynski B."/>
            <person name="Tudzynski P."/>
            <person name="Wincker P."/>
            <person name="Andrew M."/>
            <person name="Anthouard V."/>
            <person name="Beever R.E."/>
            <person name="Beffa R."/>
            <person name="Benoit I."/>
            <person name="Bouzid O."/>
            <person name="Brault B."/>
            <person name="Chen Z."/>
            <person name="Choquer M."/>
            <person name="Collemare J."/>
            <person name="Cotton P."/>
            <person name="Danchin E.G."/>
            <person name="Da Silva C."/>
            <person name="Gautier A."/>
            <person name="Giraud C."/>
            <person name="Giraud T."/>
            <person name="Gonzalez C."/>
            <person name="Grossetete S."/>
            <person name="Guldener U."/>
            <person name="Henrissat B."/>
            <person name="Howlett B.J."/>
            <person name="Kodira C."/>
            <person name="Kretschmer M."/>
            <person name="Lappartient A."/>
            <person name="Leroch M."/>
            <person name="Levis C."/>
            <person name="Mauceli E."/>
            <person name="Neuveglise C."/>
            <person name="Oeser B."/>
            <person name="Pearson M."/>
            <person name="Poulain J."/>
            <person name="Poussereau N."/>
            <person name="Quesneville H."/>
            <person name="Rascle C."/>
            <person name="Schumacher J."/>
            <person name="Segurens B."/>
            <person name="Sexton A."/>
            <person name="Silva E."/>
            <person name="Sirven C."/>
            <person name="Soanes D.M."/>
            <person name="Talbot N.J."/>
            <person name="Templeton M."/>
            <person name="Yandava C."/>
            <person name="Yarden O."/>
            <person name="Zeng Q."/>
            <person name="Rollins J.A."/>
            <person name="Lebrun M.H."/>
            <person name="Dickman M."/>
        </authorList>
    </citation>
    <scope>NUCLEOTIDE SEQUENCE [LARGE SCALE GENOMIC DNA]</scope>
    <source>
        <strain evidence="3">ATCC 18683 / 1980 / Ss-1</strain>
    </source>
</reference>
<name>A7F703_SCLS1</name>
<proteinExistence type="predicted"/>
<dbReference type="AlphaFoldDB" id="A7F703"/>
<evidence type="ECO:0000256" key="1">
    <source>
        <dbReference type="SAM" id="Phobius"/>
    </source>
</evidence>
<dbReference type="KEGG" id="ssl:SS1G_13383"/>
<gene>
    <name evidence="2" type="ORF">SS1G_13383</name>
</gene>
<dbReference type="EMBL" id="CH476645">
    <property type="protein sequence ID" value="EDN98524.1"/>
    <property type="molecule type" value="Genomic_DNA"/>
</dbReference>
<dbReference type="InParanoid" id="A7F703"/>
<protein>
    <submittedName>
        <fullName evidence="2">Uncharacterized protein</fullName>
    </submittedName>
</protein>
<dbReference type="RefSeq" id="XP_001585499.1">
    <property type="nucleotide sequence ID" value="XM_001585449.1"/>
</dbReference>
<sequence length="53" mass="6445">MYHRESSQDEPLWMFIIMYITVSMVFGIVVWWTRRSRRRGLNSNGDEEQPIIL</sequence>
<dbReference type="HOGENOM" id="CLU_3070111_0_0_1"/>
<dbReference type="Proteomes" id="UP000001312">
    <property type="component" value="Unassembled WGS sequence"/>
</dbReference>
<keyword evidence="1" id="KW-0472">Membrane</keyword>
<keyword evidence="3" id="KW-1185">Reference proteome</keyword>
<dbReference type="OMA" id="FIIMYIT"/>
<keyword evidence="1" id="KW-1133">Transmembrane helix</keyword>
<evidence type="ECO:0000313" key="2">
    <source>
        <dbReference type="EMBL" id="EDN98524.1"/>
    </source>
</evidence>
<accession>A7F703</accession>
<evidence type="ECO:0000313" key="3">
    <source>
        <dbReference type="Proteomes" id="UP000001312"/>
    </source>
</evidence>
<feature type="transmembrane region" description="Helical" evidence="1">
    <location>
        <begin position="12"/>
        <end position="32"/>
    </location>
</feature>